<reference evidence="1" key="1">
    <citation type="submission" date="2014-09" db="EMBL/GenBank/DDBJ databases">
        <authorList>
            <person name="Magalhaes I.L.F."/>
            <person name="Oliveira U."/>
            <person name="Santos F.R."/>
            <person name="Vidigal T.H.D.A."/>
            <person name="Brescovit A.D."/>
            <person name="Santos A.J."/>
        </authorList>
    </citation>
    <scope>NUCLEOTIDE SEQUENCE</scope>
    <source>
        <tissue evidence="1">Shoot tissue taken approximately 20 cm above the soil surface</tissue>
    </source>
</reference>
<dbReference type="AlphaFoldDB" id="A0A0A9D4L4"/>
<organism evidence="1">
    <name type="scientific">Arundo donax</name>
    <name type="common">Giant reed</name>
    <name type="synonym">Donax arundinaceus</name>
    <dbReference type="NCBI Taxonomy" id="35708"/>
    <lineage>
        <taxon>Eukaryota</taxon>
        <taxon>Viridiplantae</taxon>
        <taxon>Streptophyta</taxon>
        <taxon>Embryophyta</taxon>
        <taxon>Tracheophyta</taxon>
        <taxon>Spermatophyta</taxon>
        <taxon>Magnoliopsida</taxon>
        <taxon>Liliopsida</taxon>
        <taxon>Poales</taxon>
        <taxon>Poaceae</taxon>
        <taxon>PACMAD clade</taxon>
        <taxon>Arundinoideae</taxon>
        <taxon>Arundineae</taxon>
        <taxon>Arundo</taxon>
    </lineage>
</organism>
<name>A0A0A9D4L4_ARUDO</name>
<accession>A0A0A9D4L4</accession>
<dbReference type="EMBL" id="GBRH01219218">
    <property type="protein sequence ID" value="JAD78677.1"/>
    <property type="molecule type" value="Transcribed_RNA"/>
</dbReference>
<reference evidence="1" key="2">
    <citation type="journal article" date="2015" name="Data Brief">
        <title>Shoot transcriptome of the giant reed, Arundo donax.</title>
        <authorList>
            <person name="Barrero R.A."/>
            <person name="Guerrero F.D."/>
            <person name="Moolhuijzen P."/>
            <person name="Goolsby J.A."/>
            <person name="Tidwell J."/>
            <person name="Bellgard S.E."/>
            <person name="Bellgard M.I."/>
        </authorList>
    </citation>
    <scope>NUCLEOTIDE SEQUENCE</scope>
    <source>
        <tissue evidence="1">Shoot tissue taken approximately 20 cm above the soil surface</tissue>
    </source>
</reference>
<protein>
    <submittedName>
        <fullName evidence="1">Uncharacterized protein</fullName>
    </submittedName>
</protein>
<evidence type="ECO:0000313" key="1">
    <source>
        <dbReference type="EMBL" id="JAD78677.1"/>
    </source>
</evidence>
<proteinExistence type="predicted"/>
<sequence length="58" mass="6053">MEEPPPPAAVAAASSRRSPLACAAGAPPCTNPSTGLLDMKALKLLTPKEARKMPKQRQ</sequence>